<comment type="caution">
    <text evidence="1">The sequence shown here is derived from an EMBL/GenBank/DDBJ whole genome shotgun (WGS) entry which is preliminary data.</text>
</comment>
<keyword evidence="2" id="KW-1185">Reference proteome</keyword>
<accession>A0A4Q2UBB7</accession>
<dbReference type="AlphaFoldDB" id="A0A4Q2UBB7"/>
<sequence>MSLEEKLEMLHRASGAKSFAGFAELVDVNVQTLRRIGHKGECSDRIINRIAGRFQGLTPEVLADPTQPLPSNLRVIPRPPKSDDVAIPAEGEQLRRYLVAKRIRPAHLAETMGVTRTQVHYYLKTHKFEESNKAAILAALKVPASAVFIDQSILLRHAGQRPATNLLSVLMIRPEDRVTDAPSLTDEMLNFTPLLAPPGRSFYVSPALLEAAPADLARCVAIQITAADKLGPTFQPGAIVLGRLVERQDWRSISTTTAALIMGGRLSVRRLLRNDLGANQQIEVGSFSPQDGPSQLIHENDIEAMFAITHILLSPA</sequence>
<evidence type="ECO:0000313" key="2">
    <source>
        <dbReference type="Proteomes" id="UP000290407"/>
    </source>
</evidence>
<organism evidence="1 2">
    <name type="scientific">Spirosoma sordidisoli</name>
    <dbReference type="NCBI Taxonomy" id="2502893"/>
    <lineage>
        <taxon>Bacteria</taxon>
        <taxon>Pseudomonadati</taxon>
        <taxon>Bacteroidota</taxon>
        <taxon>Cytophagia</taxon>
        <taxon>Cytophagales</taxon>
        <taxon>Cytophagaceae</taxon>
        <taxon>Spirosoma</taxon>
    </lineage>
</organism>
<dbReference type="RefSeq" id="WP_129606829.1">
    <property type="nucleotide sequence ID" value="NZ_SBLB01000016.1"/>
</dbReference>
<protein>
    <submittedName>
        <fullName evidence="1">Uncharacterized protein</fullName>
    </submittedName>
</protein>
<name>A0A4Q2UBB7_9BACT</name>
<proteinExistence type="predicted"/>
<dbReference type="Proteomes" id="UP000290407">
    <property type="component" value="Unassembled WGS sequence"/>
</dbReference>
<dbReference type="EMBL" id="SBLB01000016">
    <property type="protein sequence ID" value="RYC66313.1"/>
    <property type="molecule type" value="Genomic_DNA"/>
</dbReference>
<evidence type="ECO:0000313" key="1">
    <source>
        <dbReference type="EMBL" id="RYC66313.1"/>
    </source>
</evidence>
<gene>
    <name evidence="1" type="ORF">EQG79_30015</name>
</gene>
<reference evidence="1 2" key="1">
    <citation type="submission" date="2019-01" db="EMBL/GenBank/DDBJ databases">
        <title>Spirosoma flava sp. nov., a propanil-degrading bacterium isolated from herbicide-contaminated soil.</title>
        <authorList>
            <person name="Zhang L."/>
            <person name="Jiang J.-D."/>
        </authorList>
    </citation>
    <scope>NUCLEOTIDE SEQUENCE [LARGE SCALE GENOMIC DNA]</scope>
    <source>
        <strain evidence="1 2">TY50</strain>
    </source>
</reference>